<gene>
    <name evidence="1" type="ORF">caldi_20370</name>
</gene>
<sequence length="276" mass="30457">MPQTEALDPRAVAEAIDRHVRPETFPVAIRVLRGGEPLPPKVRRPLQDMGIRISICQGISMARRYGWSIAMGEEDLSCPIALVAFGFAPAIPYYTEGNLAAGMYVETCGQGKLTEEEVPRFAAEEAGVVVAAPLARANFEPETVLVYGNSAQVMRLVTAALWKRGGALTSATAGRADCADIVVKTWRTGEPQFILPCYGDRVFGQTQDHEMAFTIPWSRVPELLEGLEGTHRGGVRYPIPHYLRYEARFPDTYEHMKQLLEEARRQASAGTPRQDG</sequence>
<name>A0AA35CKL7_9FIRM</name>
<keyword evidence="2" id="KW-1185">Reference proteome</keyword>
<dbReference type="RefSeq" id="WP_264841630.1">
    <property type="nucleotide sequence ID" value="NZ_AP025628.1"/>
</dbReference>
<dbReference type="InterPro" id="IPR003748">
    <property type="entry name" value="DUF169"/>
</dbReference>
<dbReference type="PANTHER" id="PTHR37954">
    <property type="entry name" value="BLL4979 PROTEIN"/>
    <property type="match status" value="1"/>
</dbReference>
<reference evidence="1" key="1">
    <citation type="submission" date="2022-03" db="EMBL/GenBank/DDBJ databases">
        <title>Complete genome sequence of Caldinitratiruptor microaerophilus.</title>
        <authorList>
            <person name="Mukaiyama R."/>
            <person name="Nishiyama T."/>
            <person name="Ueda K."/>
        </authorList>
    </citation>
    <scope>NUCLEOTIDE SEQUENCE</scope>
    <source>
        <strain evidence="1">JCM 16183</strain>
    </source>
</reference>
<proteinExistence type="predicted"/>
<dbReference type="Proteomes" id="UP001163687">
    <property type="component" value="Chromosome"/>
</dbReference>
<protein>
    <recommendedName>
        <fullName evidence="3">DUF169 domain-containing protein</fullName>
    </recommendedName>
</protein>
<dbReference type="EMBL" id="AP025628">
    <property type="protein sequence ID" value="BDG60947.1"/>
    <property type="molecule type" value="Genomic_DNA"/>
</dbReference>
<dbReference type="AlphaFoldDB" id="A0AA35CKL7"/>
<dbReference type="PANTHER" id="PTHR37954:SF3">
    <property type="entry name" value="DUF169 DOMAIN-CONTAINING PROTEIN"/>
    <property type="match status" value="1"/>
</dbReference>
<evidence type="ECO:0000313" key="1">
    <source>
        <dbReference type="EMBL" id="BDG60947.1"/>
    </source>
</evidence>
<dbReference type="Pfam" id="PF02596">
    <property type="entry name" value="DUF169"/>
    <property type="match status" value="1"/>
</dbReference>
<organism evidence="1 2">
    <name type="scientific">Caldinitratiruptor microaerophilus</name>
    <dbReference type="NCBI Taxonomy" id="671077"/>
    <lineage>
        <taxon>Bacteria</taxon>
        <taxon>Bacillati</taxon>
        <taxon>Bacillota</taxon>
        <taxon>Clostridia</taxon>
        <taxon>Eubacteriales</taxon>
        <taxon>Symbiobacteriaceae</taxon>
        <taxon>Caldinitratiruptor</taxon>
    </lineage>
</organism>
<accession>A0AA35CKL7</accession>
<evidence type="ECO:0000313" key="2">
    <source>
        <dbReference type="Proteomes" id="UP001163687"/>
    </source>
</evidence>
<evidence type="ECO:0008006" key="3">
    <source>
        <dbReference type="Google" id="ProtNLM"/>
    </source>
</evidence>
<dbReference type="KEGG" id="cmic:caldi_20370"/>